<evidence type="ECO:0000256" key="3">
    <source>
        <dbReference type="ARBA" id="ARBA00022448"/>
    </source>
</evidence>
<evidence type="ECO:0000256" key="1">
    <source>
        <dbReference type="ARBA" id="ARBA00004651"/>
    </source>
</evidence>
<sequence length="372" mass="41048">MLASLHRVRALIIKEILALVRDKRSRIVLIAPPTIQLLVFSFAASLEVRNVSLAVLNQDTGAWSTELVQRFAGSRTFDDLRFLRGQQEIAEVMDSRKALVVVHIPQDFSRDIAAGRTGQVQVILDGRRSNSAQIVQGYIARILDSFNRDVAVRYGLPEPPSTLVVRNWFNPNLNNTWFTVPNLVGILSTVIGLVVTSLSVARERELGTFDQLLVTPLSTREILAGKTIPALILAMLEGTLIVTVAVVGFRIPLHGSLLALYMSMAVFLSSIVGVGLFISSVAKTQQQAILGAFTFLVPAVALSGFATPVENMPEWLQYLSLGNPLRYFLVVVKGVFLKAMPVHMVWEQTWPMAVIAVANMAGAAWFFRRRLE</sequence>
<evidence type="ECO:0000256" key="4">
    <source>
        <dbReference type="ARBA" id="ARBA00022475"/>
    </source>
</evidence>
<feature type="transmembrane region" description="Helical" evidence="8">
    <location>
        <begin position="349"/>
        <end position="367"/>
    </location>
</feature>
<comment type="subcellular location">
    <subcellularLocation>
        <location evidence="1">Cell membrane</location>
        <topology evidence="1">Multi-pass membrane protein</topology>
    </subcellularLocation>
</comment>
<dbReference type="Pfam" id="PF12698">
    <property type="entry name" value="ABC2_membrane_3"/>
    <property type="match status" value="1"/>
</dbReference>
<dbReference type="Gene3D" id="3.40.1710.10">
    <property type="entry name" value="abc type-2 transporter like domain"/>
    <property type="match status" value="1"/>
</dbReference>
<dbReference type="InterPro" id="IPR047817">
    <property type="entry name" value="ABC2_TM_bact-type"/>
</dbReference>
<dbReference type="OrthoDB" id="9808686at2"/>
<comment type="similarity">
    <text evidence="2">Belongs to the ABC-2 integral membrane protein family.</text>
</comment>
<evidence type="ECO:0000313" key="11">
    <source>
        <dbReference type="Proteomes" id="UP000011922"/>
    </source>
</evidence>
<feature type="transmembrane region" description="Helical" evidence="8">
    <location>
        <begin position="290"/>
        <end position="309"/>
    </location>
</feature>
<dbReference type="RefSeq" id="WP_005988348.1">
    <property type="nucleotide sequence ID" value="NZ_AOSV01000030.1"/>
</dbReference>
<dbReference type="AlphaFoldDB" id="M5Q1A2"/>
<evidence type="ECO:0000256" key="7">
    <source>
        <dbReference type="ARBA" id="ARBA00023136"/>
    </source>
</evidence>
<feature type="transmembrane region" description="Helical" evidence="8">
    <location>
        <begin position="177"/>
        <end position="201"/>
    </location>
</feature>
<organism evidence="10 11">
    <name type="scientific">Desulfocurvibacter africanus PCS</name>
    <dbReference type="NCBI Taxonomy" id="1262666"/>
    <lineage>
        <taxon>Bacteria</taxon>
        <taxon>Pseudomonadati</taxon>
        <taxon>Thermodesulfobacteriota</taxon>
        <taxon>Desulfovibrionia</taxon>
        <taxon>Desulfovibrionales</taxon>
        <taxon>Desulfovibrionaceae</taxon>
        <taxon>Desulfocurvibacter</taxon>
    </lineage>
</organism>
<keyword evidence="3" id="KW-0813">Transport</keyword>
<evidence type="ECO:0000256" key="2">
    <source>
        <dbReference type="ARBA" id="ARBA00007783"/>
    </source>
</evidence>
<feature type="transmembrane region" description="Helical" evidence="8">
    <location>
        <begin position="230"/>
        <end position="251"/>
    </location>
</feature>
<protein>
    <submittedName>
        <fullName evidence="10">ABC-type multidrug transport system, permease component</fullName>
    </submittedName>
</protein>
<comment type="caution">
    <text evidence="10">The sequence shown here is derived from an EMBL/GenBank/DDBJ whole genome shotgun (WGS) entry which is preliminary data.</text>
</comment>
<gene>
    <name evidence="10" type="ORF">PCS_02881</name>
</gene>
<name>M5Q1A2_DESAF</name>
<accession>M5Q1A2</accession>
<reference evidence="10 11" key="1">
    <citation type="journal article" date="2013" name="Genome Announc.">
        <title>Draft Genome Sequence for Desulfovibrio africanus Strain PCS.</title>
        <authorList>
            <person name="Brown S.D."/>
            <person name="Utturkar S.M."/>
            <person name="Arkin A.P."/>
            <person name="Deutschbauer A.M."/>
            <person name="Elias D.A."/>
            <person name="Hazen T.C."/>
            <person name="Chakraborty R."/>
        </authorList>
    </citation>
    <scope>NUCLEOTIDE SEQUENCE [LARGE SCALE GENOMIC DNA]</scope>
    <source>
        <strain evidence="10 11">PCS</strain>
    </source>
</reference>
<dbReference type="PANTHER" id="PTHR30294:SF44">
    <property type="entry name" value="MULTIDRUG ABC TRANSPORTER PERMEASE YBHR-RELATED"/>
    <property type="match status" value="1"/>
</dbReference>
<evidence type="ECO:0000259" key="9">
    <source>
        <dbReference type="PROSITE" id="PS51012"/>
    </source>
</evidence>
<dbReference type="GO" id="GO:0005886">
    <property type="term" value="C:plasma membrane"/>
    <property type="evidence" value="ECO:0007669"/>
    <property type="project" value="UniProtKB-SubCell"/>
</dbReference>
<dbReference type="InterPro" id="IPR013525">
    <property type="entry name" value="ABC2_TM"/>
</dbReference>
<dbReference type="PATRIC" id="fig|1262666.3.peg.2916"/>
<dbReference type="GO" id="GO:0140359">
    <property type="term" value="F:ABC-type transporter activity"/>
    <property type="evidence" value="ECO:0007669"/>
    <property type="project" value="InterPro"/>
</dbReference>
<dbReference type="Proteomes" id="UP000011922">
    <property type="component" value="Unassembled WGS sequence"/>
</dbReference>
<dbReference type="EMBL" id="AOSV01000030">
    <property type="protein sequence ID" value="EMG36378.1"/>
    <property type="molecule type" value="Genomic_DNA"/>
</dbReference>
<evidence type="ECO:0000256" key="5">
    <source>
        <dbReference type="ARBA" id="ARBA00022692"/>
    </source>
</evidence>
<evidence type="ECO:0000313" key="10">
    <source>
        <dbReference type="EMBL" id="EMG36378.1"/>
    </source>
</evidence>
<keyword evidence="7 8" id="KW-0472">Membrane</keyword>
<dbReference type="PROSITE" id="PS51012">
    <property type="entry name" value="ABC_TM2"/>
    <property type="match status" value="1"/>
</dbReference>
<feature type="transmembrane region" description="Helical" evidence="8">
    <location>
        <begin position="257"/>
        <end position="278"/>
    </location>
</feature>
<keyword evidence="5 8" id="KW-0812">Transmembrane</keyword>
<feature type="domain" description="ABC transmembrane type-2" evidence="9">
    <location>
        <begin position="132"/>
        <end position="370"/>
    </location>
</feature>
<evidence type="ECO:0000256" key="8">
    <source>
        <dbReference type="SAM" id="Phobius"/>
    </source>
</evidence>
<keyword evidence="6 8" id="KW-1133">Transmembrane helix</keyword>
<evidence type="ECO:0000256" key="6">
    <source>
        <dbReference type="ARBA" id="ARBA00022989"/>
    </source>
</evidence>
<dbReference type="InterPro" id="IPR051449">
    <property type="entry name" value="ABC-2_transporter_component"/>
</dbReference>
<dbReference type="PANTHER" id="PTHR30294">
    <property type="entry name" value="MEMBRANE COMPONENT OF ABC TRANSPORTER YHHJ-RELATED"/>
    <property type="match status" value="1"/>
</dbReference>
<proteinExistence type="inferred from homology"/>
<keyword evidence="4" id="KW-1003">Cell membrane</keyword>